<reference evidence="2" key="4">
    <citation type="submission" date="2019-03" db="UniProtKB">
        <authorList>
            <consortium name="EnsemblPlants"/>
        </authorList>
    </citation>
    <scope>IDENTIFICATION</scope>
</reference>
<feature type="region of interest" description="Disordered" evidence="1">
    <location>
        <begin position="1"/>
        <end position="37"/>
    </location>
</feature>
<name>A0A453K7U7_AEGTS</name>
<reference evidence="3" key="2">
    <citation type="journal article" date="2017" name="Nat. Plants">
        <title>The Aegilops tauschii genome reveals multiple impacts of transposons.</title>
        <authorList>
            <person name="Zhao G."/>
            <person name="Zou C."/>
            <person name="Li K."/>
            <person name="Wang K."/>
            <person name="Li T."/>
            <person name="Gao L."/>
            <person name="Zhang X."/>
            <person name="Wang H."/>
            <person name="Yang Z."/>
            <person name="Liu X."/>
            <person name="Jiang W."/>
            <person name="Mao L."/>
            <person name="Kong X."/>
            <person name="Jiao Y."/>
            <person name="Jia J."/>
        </authorList>
    </citation>
    <scope>NUCLEOTIDE SEQUENCE [LARGE SCALE GENOMIC DNA]</scope>
    <source>
        <strain evidence="3">cv. AL8/78</strain>
    </source>
</reference>
<evidence type="ECO:0000313" key="2">
    <source>
        <dbReference type="EnsemblPlants" id="AET5Gv20322200.6"/>
    </source>
</evidence>
<reference evidence="2" key="5">
    <citation type="journal article" date="2021" name="G3 (Bethesda)">
        <title>Aegilops tauschii genome assembly Aet v5.0 features greater sequence contiguity and improved annotation.</title>
        <authorList>
            <person name="Wang L."/>
            <person name="Zhu T."/>
            <person name="Rodriguez J.C."/>
            <person name="Deal K.R."/>
            <person name="Dubcovsky J."/>
            <person name="McGuire P.E."/>
            <person name="Lux T."/>
            <person name="Spannagl M."/>
            <person name="Mayer K.F.X."/>
            <person name="Baldrich P."/>
            <person name="Meyers B.C."/>
            <person name="Huo N."/>
            <person name="Gu Y.Q."/>
            <person name="Zhou H."/>
            <person name="Devos K.M."/>
            <person name="Bennetzen J.L."/>
            <person name="Unver T."/>
            <person name="Budak H."/>
            <person name="Gulick P.J."/>
            <person name="Galiba G."/>
            <person name="Kalapos B."/>
            <person name="Nelson D.R."/>
            <person name="Li P."/>
            <person name="You F.M."/>
            <person name="Luo M.C."/>
            <person name="Dvorak J."/>
        </authorList>
    </citation>
    <scope>NUCLEOTIDE SEQUENCE [LARGE SCALE GENOMIC DNA]</scope>
    <source>
        <strain evidence="2">cv. AL8/78</strain>
    </source>
</reference>
<organism evidence="2 3">
    <name type="scientific">Aegilops tauschii subsp. strangulata</name>
    <name type="common">Goatgrass</name>
    <dbReference type="NCBI Taxonomy" id="200361"/>
    <lineage>
        <taxon>Eukaryota</taxon>
        <taxon>Viridiplantae</taxon>
        <taxon>Streptophyta</taxon>
        <taxon>Embryophyta</taxon>
        <taxon>Tracheophyta</taxon>
        <taxon>Spermatophyta</taxon>
        <taxon>Magnoliopsida</taxon>
        <taxon>Liliopsida</taxon>
        <taxon>Poales</taxon>
        <taxon>Poaceae</taxon>
        <taxon>BOP clade</taxon>
        <taxon>Pooideae</taxon>
        <taxon>Triticodae</taxon>
        <taxon>Triticeae</taxon>
        <taxon>Triticinae</taxon>
        <taxon>Aegilops</taxon>
    </lineage>
</organism>
<dbReference type="Proteomes" id="UP000015105">
    <property type="component" value="Chromosome 5D"/>
</dbReference>
<evidence type="ECO:0000313" key="3">
    <source>
        <dbReference type="Proteomes" id="UP000015105"/>
    </source>
</evidence>
<proteinExistence type="predicted"/>
<dbReference type="EnsemblPlants" id="AET5Gv20322200.6">
    <property type="protein sequence ID" value="AET5Gv20322200.6"/>
    <property type="gene ID" value="AET5Gv20322200"/>
</dbReference>
<reference evidence="2" key="3">
    <citation type="journal article" date="2017" name="Nature">
        <title>Genome sequence of the progenitor of the wheat D genome Aegilops tauschii.</title>
        <authorList>
            <person name="Luo M.C."/>
            <person name="Gu Y.Q."/>
            <person name="Puiu D."/>
            <person name="Wang H."/>
            <person name="Twardziok S.O."/>
            <person name="Deal K.R."/>
            <person name="Huo N."/>
            <person name="Zhu T."/>
            <person name="Wang L."/>
            <person name="Wang Y."/>
            <person name="McGuire P.E."/>
            <person name="Liu S."/>
            <person name="Long H."/>
            <person name="Ramasamy R.K."/>
            <person name="Rodriguez J.C."/>
            <person name="Van S.L."/>
            <person name="Yuan L."/>
            <person name="Wang Z."/>
            <person name="Xia Z."/>
            <person name="Xiao L."/>
            <person name="Anderson O.D."/>
            <person name="Ouyang S."/>
            <person name="Liang Y."/>
            <person name="Zimin A.V."/>
            <person name="Pertea G."/>
            <person name="Qi P."/>
            <person name="Bennetzen J.L."/>
            <person name="Dai X."/>
            <person name="Dawson M.W."/>
            <person name="Muller H.G."/>
            <person name="Kugler K."/>
            <person name="Rivarola-Duarte L."/>
            <person name="Spannagl M."/>
            <person name="Mayer K.F.X."/>
            <person name="Lu F.H."/>
            <person name="Bevan M.W."/>
            <person name="Leroy P."/>
            <person name="Li P."/>
            <person name="You F.M."/>
            <person name="Sun Q."/>
            <person name="Liu Z."/>
            <person name="Lyons E."/>
            <person name="Wicker T."/>
            <person name="Salzberg S.L."/>
            <person name="Devos K.M."/>
            <person name="Dvorak J."/>
        </authorList>
    </citation>
    <scope>NUCLEOTIDE SEQUENCE [LARGE SCALE GENOMIC DNA]</scope>
    <source>
        <strain evidence="2">cv. AL8/78</strain>
    </source>
</reference>
<protein>
    <submittedName>
        <fullName evidence="2">Uncharacterized protein</fullName>
    </submittedName>
</protein>
<evidence type="ECO:0000256" key="1">
    <source>
        <dbReference type="SAM" id="MobiDB-lite"/>
    </source>
</evidence>
<accession>A0A453K7U7</accession>
<dbReference type="Gramene" id="AET5Gv20322200.6">
    <property type="protein sequence ID" value="AET5Gv20322200.6"/>
    <property type="gene ID" value="AET5Gv20322200"/>
</dbReference>
<sequence length="194" mass="21455">HTHKENTIFTSTAPPPYSPGRRSRHRPPPLAVDGAALPCPPARAAGPLPPSSRRVAREVLASFTRRIRPSPLFTFATRGRSPPPPVPVQHRPHNLACQRRPCLPHAKLQQRRKIELGVDDLELVQPTFVVLLQCVHNCVSHSTCITTGNVQKSKLKEVLTAQLLYIQGVGFCSCITSSPPFDKSLRIHSDLERP</sequence>
<keyword evidence="3" id="KW-1185">Reference proteome</keyword>
<reference evidence="3" key="1">
    <citation type="journal article" date="2014" name="Science">
        <title>Ancient hybridizations among the ancestral genomes of bread wheat.</title>
        <authorList>
            <consortium name="International Wheat Genome Sequencing Consortium,"/>
            <person name="Marcussen T."/>
            <person name="Sandve S.R."/>
            <person name="Heier L."/>
            <person name="Spannagl M."/>
            <person name="Pfeifer M."/>
            <person name="Jakobsen K.S."/>
            <person name="Wulff B.B."/>
            <person name="Steuernagel B."/>
            <person name="Mayer K.F."/>
            <person name="Olsen O.A."/>
        </authorList>
    </citation>
    <scope>NUCLEOTIDE SEQUENCE [LARGE SCALE GENOMIC DNA]</scope>
    <source>
        <strain evidence="3">cv. AL8/78</strain>
    </source>
</reference>
<dbReference type="AlphaFoldDB" id="A0A453K7U7"/>